<dbReference type="Gene3D" id="3.30.470.30">
    <property type="entry name" value="DNA ligase/mRNA capping enzyme"/>
    <property type="match status" value="1"/>
</dbReference>
<feature type="domain" description="ATP-dependent DNA ligase family profile" evidence="4">
    <location>
        <begin position="122"/>
        <end position="240"/>
    </location>
</feature>
<proteinExistence type="inferred from homology"/>
<keyword evidence="2 5" id="KW-0436">Ligase</keyword>
<reference evidence="5 6" key="1">
    <citation type="submission" date="2021-08" db="EMBL/GenBank/DDBJ databases">
        <title>Genomic Architecture of Streptomyces flavotricini NGL1 and Streptomyces erythrochromogenes HMS4 With Differential Plant Beneficial attributes and laccase production capabilities.</title>
        <authorList>
            <person name="Salwan R."/>
            <person name="Kaur R."/>
            <person name="Sharma V."/>
        </authorList>
    </citation>
    <scope>NUCLEOTIDE SEQUENCE [LARGE SCALE GENOMIC DNA]</scope>
    <source>
        <strain evidence="5 6">NGL1</strain>
    </source>
</reference>
<dbReference type="Pfam" id="PF01068">
    <property type="entry name" value="DNA_ligase_A_M"/>
    <property type="match status" value="1"/>
</dbReference>
<dbReference type="PROSITE" id="PS50160">
    <property type="entry name" value="DNA_LIGASE_A3"/>
    <property type="match status" value="1"/>
</dbReference>
<gene>
    <name evidence="5" type="ORF">K7B10_38110</name>
</gene>
<dbReference type="GO" id="GO:0016874">
    <property type="term" value="F:ligase activity"/>
    <property type="evidence" value="ECO:0007669"/>
    <property type="project" value="UniProtKB-KW"/>
</dbReference>
<dbReference type="CDD" id="cd07970">
    <property type="entry name" value="OBF_DNA_ligase_LigC"/>
    <property type="match status" value="1"/>
</dbReference>
<sequence>MVLRPPVEPMLAQAAEAIPPTRLAAGVAYEQKFDGHRALLFTPTVPGGPVLIQTRRGSLVQDRFPDLVAAALDQLPPGLVLDGELLVWDTEAGALSFEALQRRAAARARSAATLAACTPAYFLAFDVLQLDGVATMGLPYRERRRRLEVLCSARALTAPWTLCPMTTDLATAQDWLENWTDVSGVEGLVIKPLTSKYLPNTRGWTKVRRRDTTEAVIGAVTGTLTRPQLLILGRYDQDGRLRAVARTVPLRPDAARQVAERLTASASGHPWTGAVFSAAWGSRDVLDVTLVRPDLVAEVSADRAVDHGGIFRHPLRFQRLRPDVAPEDVPGFGAGAAAASG</sequence>
<dbReference type="InterPro" id="IPR050191">
    <property type="entry name" value="ATP-dep_DNA_ligase"/>
</dbReference>
<dbReference type="SUPFAM" id="SSF56091">
    <property type="entry name" value="DNA ligase/mRNA capping enzyme, catalytic domain"/>
    <property type="match status" value="1"/>
</dbReference>
<evidence type="ECO:0000259" key="4">
    <source>
        <dbReference type="PROSITE" id="PS50160"/>
    </source>
</evidence>
<comment type="caution">
    <text evidence="5">The sequence shown here is derived from an EMBL/GenBank/DDBJ whole genome shotgun (WGS) entry which is preliminary data.</text>
</comment>
<dbReference type="InterPro" id="IPR012310">
    <property type="entry name" value="DNA_ligase_ATP-dep_cent"/>
</dbReference>
<evidence type="ECO:0000313" key="5">
    <source>
        <dbReference type="EMBL" id="MCC0100487.1"/>
    </source>
</evidence>
<evidence type="ECO:0000313" key="6">
    <source>
        <dbReference type="Proteomes" id="UP001520654"/>
    </source>
</evidence>
<dbReference type="InterPro" id="IPR044117">
    <property type="entry name" value="OBF_LigC-like"/>
</dbReference>
<organism evidence="5 6">
    <name type="scientific">Streptomyces flavotricini</name>
    <dbReference type="NCBI Taxonomy" id="66888"/>
    <lineage>
        <taxon>Bacteria</taxon>
        <taxon>Bacillati</taxon>
        <taxon>Actinomycetota</taxon>
        <taxon>Actinomycetes</taxon>
        <taxon>Kitasatosporales</taxon>
        <taxon>Streptomycetaceae</taxon>
        <taxon>Streptomyces</taxon>
    </lineage>
</organism>
<keyword evidence="6" id="KW-1185">Reference proteome</keyword>
<dbReference type="RefSeq" id="WP_267501557.1">
    <property type="nucleotide sequence ID" value="NZ_JAINUL010000001.1"/>
</dbReference>
<dbReference type="EMBL" id="JAINUL010000001">
    <property type="protein sequence ID" value="MCC0100487.1"/>
    <property type="molecule type" value="Genomic_DNA"/>
</dbReference>
<protein>
    <submittedName>
        <fullName evidence="5">ATP-dependent DNA ligase</fullName>
    </submittedName>
</protein>
<comment type="similarity">
    <text evidence="1">Belongs to the ATP-dependent DNA ligase family.</text>
</comment>
<dbReference type="InterPro" id="IPR012340">
    <property type="entry name" value="NA-bd_OB-fold"/>
</dbReference>
<dbReference type="PANTHER" id="PTHR45674:SF4">
    <property type="entry name" value="DNA LIGASE 1"/>
    <property type="match status" value="1"/>
</dbReference>
<evidence type="ECO:0000256" key="2">
    <source>
        <dbReference type="ARBA" id="ARBA00022598"/>
    </source>
</evidence>
<comment type="catalytic activity">
    <reaction evidence="3">
        <text>ATP + (deoxyribonucleotide)n-3'-hydroxyl + 5'-phospho-(deoxyribonucleotide)m = (deoxyribonucleotide)n+m + AMP + diphosphate.</text>
        <dbReference type="EC" id="6.5.1.1"/>
    </reaction>
</comment>
<accession>A0ABS8EHJ5</accession>
<evidence type="ECO:0000256" key="1">
    <source>
        <dbReference type="ARBA" id="ARBA00007572"/>
    </source>
</evidence>
<dbReference type="Gene3D" id="2.40.50.140">
    <property type="entry name" value="Nucleic acid-binding proteins"/>
    <property type="match status" value="1"/>
</dbReference>
<evidence type="ECO:0000256" key="3">
    <source>
        <dbReference type="ARBA" id="ARBA00034003"/>
    </source>
</evidence>
<dbReference type="Proteomes" id="UP001520654">
    <property type="component" value="Unassembled WGS sequence"/>
</dbReference>
<name>A0ABS8EHJ5_9ACTN</name>
<dbReference type="PANTHER" id="PTHR45674">
    <property type="entry name" value="DNA LIGASE 1/3 FAMILY MEMBER"/>
    <property type="match status" value="1"/>
</dbReference>